<comment type="caution">
    <text evidence="4">The sequence shown here is derived from an EMBL/GenBank/DDBJ whole genome shotgun (WGS) entry which is preliminary data.</text>
</comment>
<keyword evidence="5" id="KW-1185">Reference proteome</keyword>
<dbReference type="EMBL" id="WJHE01001172">
    <property type="protein sequence ID" value="MST34715.1"/>
    <property type="molecule type" value="Genomic_DNA"/>
</dbReference>
<organism evidence="4 5">
    <name type="scientific">Acidiferrimicrobium australe</name>
    <dbReference type="NCBI Taxonomy" id="2664430"/>
    <lineage>
        <taxon>Bacteria</taxon>
        <taxon>Bacillati</taxon>
        <taxon>Actinomycetota</taxon>
        <taxon>Acidimicrobiia</taxon>
        <taxon>Acidimicrobiales</taxon>
        <taxon>Acidimicrobiaceae</taxon>
        <taxon>Acidiferrimicrobium</taxon>
    </lineage>
</organism>
<keyword evidence="2" id="KW-0346">Stress response</keyword>
<dbReference type="PRINTS" id="PR00773">
    <property type="entry name" value="GRPEPROTEIN"/>
</dbReference>
<accession>A0ABW9QYN4</accession>
<reference evidence="4 5" key="1">
    <citation type="submission" date="2019-11" db="EMBL/GenBank/DDBJ databases">
        <title>Acidiferrimicrobium australis gen. nov., sp. nov., an acidophilic and obligately heterotrophic, member of the Actinobacteria that catalyses dissimilatory oxido- reduction of iron isolated from metal-rich acidic water in Chile.</title>
        <authorList>
            <person name="Gonzalez D."/>
            <person name="Huber K."/>
            <person name="Hedrich S."/>
            <person name="Rojas-Villalobos C."/>
            <person name="Quatrini R."/>
            <person name="Dinamarca M.A."/>
            <person name="Schwarz A."/>
            <person name="Canales C."/>
            <person name="Nancucheo I."/>
        </authorList>
    </citation>
    <scope>NUCLEOTIDE SEQUENCE [LARGE SCALE GENOMIC DNA]</scope>
    <source>
        <strain evidence="4 5">USS-CCA1</strain>
    </source>
</reference>
<dbReference type="CDD" id="cd00446">
    <property type="entry name" value="GrpE"/>
    <property type="match status" value="1"/>
</dbReference>
<protein>
    <recommendedName>
        <fullName evidence="2">Protein GrpE</fullName>
    </recommendedName>
</protein>
<evidence type="ECO:0000313" key="5">
    <source>
        <dbReference type="Proteomes" id="UP000437736"/>
    </source>
</evidence>
<dbReference type="PROSITE" id="PS01071">
    <property type="entry name" value="GRPE"/>
    <property type="match status" value="1"/>
</dbReference>
<dbReference type="Pfam" id="PF01025">
    <property type="entry name" value="GrpE"/>
    <property type="match status" value="1"/>
</dbReference>
<dbReference type="InterPro" id="IPR000740">
    <property type="entry name" value="GrpE"/>
</dbReference>
<comment type="similarity">
    <text evidence="3">Belongs to the GrpE family.</text>
</comment>
<sequence length="99" mass="10436">AAESLVEKLLPVLDIADLAVAHGAGEEVKQVWTALLDALEREGLERIDPAGGGFDPTRHEAVAHEPGDGAGEQSVAEVLRAGYAWKGRVLRAAMVKVRG</sequence>
<dbReference type="Proteomes" id="UP000437736">
    <property type="component" value="Unassembled WGS sequence"/>
</dbReference>
<dbReference type="Gene3D" id="2.30.22.10">
    <property type="entry name" value="Head domain of nucleotide exchange factor GrpE"/>
    <property type="match status" value="1"/>
</dbReference>
<evidence type="ECO:0000256" key="1">
    <source>
        <dbReference type="ARBA" id="ARBA00023186"/>
    </source>
</evidence>
<proteinExistence type="inferred from homology"/>
<evidence type="ECO:0000313" key="4">
    <source>
        <dbReference type="EMBL" id="MST34715.1"/>
    </source>
</evidence>
<dbReference type="PANTHER" id="PTHR21237">
    <property type="entry name" value="GRPE PROTEIN"/>
    <property type="match status" value="1"/>
</dbReference>
<dbReference type="SUPFAM" id="SSF51064">
    <property type="entry name" value="Head domain of nucleotide exchange factor GrpE"/>
    <property type="match status" value="1"/>
</dbReference>
<gene>
    <name evidence="4" type="primary">grpE</name>
    <name evidence="4" type="ORF">GHK86_18545</name>
</gene>
<keyword evidence="1 2" id="KW-0143">Chaperone</keyword>
<feature type="non-terminal residue" evidence="4">
    <location>
        <position position="1"/>
    </location>
</feature>
<name>A0ABW9QYN4_9ACTN</name>
<evidence type="ECO:0000256" key="3">
    <source>
        <dbReference type="RuleBase" id="RU004478"/>
    </source>
</evidence>
<evidence type="ECO:0000256" key="2">
    <source>
        <dbReference type="RuleBase" id="RU000639"/>
    </source>
</evidence>
<dbReference type="InterPro" id="IPR009012">
    <property type="entry name" value="GrpE_head"/>
</dbReference>
<comment type="function">
    <text evidence="2">Participates actively in the response to hyperosmotic and heat shock by preventing the aggregation of stress-denatured proteins, in association with DnaK and GrpE. It is the nucleotide exchange factor for DnaK and may function as a thermosensor. Unfolded proteins bind initially to DnaJ; upon interaction with the DnaJ-bound protein, DnaK hydrolyzes its bound ATP, resulting in the formation of a stable complex. GrpE releases ADP from DnaK; ATP binding to DnaK triggers the release of the substrate protein, thus completing the reaction cycle. Several rounds of ATP-dependent interactions between DnaJ, DnaK and GrpE are required for fully efficient folding.</text>
</comment>
<dbReference type="PANTHER" id="PTHR21237:SF23">
    <property type="entry name" value="GRPE PROTEIN HOMOLOG, MITOCHONDRIAL"/>
    <property type="match status" value="1"/>
</dbReference>